<dbReference type="Gene3D" id="3.40.50.300">
    <property type="entry name" value="P-loop containing nucleotide triphosphate hydrolases"/>
    <property type="match status" value="1"/>
</dbReference>
<protein>
    <submittedName>
        <fullName evidence="2">Sulfotransferase family protein</fullName>
        <ecNumber evidence="2">2.8.2.-</ecNumber>
    </submittedName>
</protein>
<dbReference type="RefSeq" id="WP_205117345.1">
    <property type="nucleotide sequence ID" value="NZ_JAFBCM010000001.1"/>
</dbReference>
<keyword evidence="3" id="KW-1185">Reference proteome</keyword>
<dbReference type="EMBL" id="JBHRZH010000006">
    <property type="protein sequence ID" value="MFC3761129.1"/>
    <property type="molecule type" value="Genomic_DNA"/>
</dbReference>
<reference evidence="3" key="1">
    <citation type="journal article" date="2019" name="Int. J. Syst. Evol. Microbiol.">
        <title>The Global Catalogue of Microorganisms (GCM) 10K type strain sequencing project: providing services to taxonomists for standard genome sequencing and annotation.</title>
        <authorList>
            <consortium name="The Broad Institute Genomics Platform"/>
            <consortium name="The Broad Institute Genome Sequencing Center for Infectious Disease"/>
            <person name="Wu L."/>
            <person name="Ma J."/>
        </authorList>
    </citation>
    <scope>NUCLEOTIDE SEQUENCE [LARGE SCALE GENOMIC DNA]</scope>
    <source>
        <strain evidence="3">CGMCC 4.7241</strain>
    </source>
</reference>
<dbReference type="InterPro" id="IPR027417">
    <property type="entry name" value="P-loop_NTPase"/>
</dbReference>
<keyword evidence="1" id="KW-1133">Transmembrane helix</keyword>
<sequence length="247" mass="27737">MRVIGVGFGRTGTSSIKLALEQLGFAPCHHMSEATRDPEHMAPWIHFANGDPVDWSEVFGDYEATVDWPGAAVWRELIDAFPDAKVLLTVRDPDKWFASGSSTIFRNLRHSTSVWESLARLVVQLNFPRFRPFGIAMRRLITDRQFGGDLVTRDNVVRVFEAHNAAVQVYVPADKLLVYEVSQGWEPLCAFLGVPVPDAPFPRVNDAESMQRRQKERLQKSIVRTAAAVGGLVVAGALVWRWVRPRS</sequence>
<keyword evidence="1" id="KW-0812">Transmembrane</keyword>
<dbReference type="PANTHER" id="PTHR36978">
    <property type="entry name" value="P-LOOP CONTAINING NUCLEOTIDE TRIPHOSPHATE HYDROLASE"/>
    <property type="match status" value="1"/>
</dbReference>
<dbReference type="Pfam" id="PF17784">
    <property type="entry name" value="Sulfotransfer_4"/>
    <property type="match status" value="1"/>
</dbReference>
<gene>
    <name evidence="2" type="ORF">ACFOUW_09780</name>
</gene>
<organism evidence="2 3">
    <name type="scientific">Tenggerimyces flavus</name>
    <dbReference type="NCBI Taxonomy" id="1708749"/>
    <lineage>
        <taxon>Bacteria</taxon>
        <taxon>Bacillati</taxon>
        <taxon>Actinomycetota</taxon>
        <taxon>Actinomycetes</taxon>
        <taxon>Propionibacteriales</taxon>
        <taxon>Nocardioidaceae</taxon>
        <taxon>Tenggerimyces</taxon>
    </lineage>
</organism>
<keyword evidence="2" id="KW-0808">Transferase</keyword>
<dbReference type="PANTHER" id="PTHR36978:SF4">
    <property type="entry name" value="P-LOOP CONTAINING NUCLEOSIDE TRIPHOSPHATE HYDROLASE PROTEIN"/>
    <property type="match status" value="1"/>
</dbReference>
<evidence type="ECO:0000313" key="2">
    <source>
        <dbReference type="EMBL" id="MFC3761129.1"/>
    </source>
</evidence>
<dbReference type="SUPFAM" id="SSF52540">
    <property type="entry name" value="P-loop containing nucleoside triphosphate hydrolases"/>
    <property type="match status" value="1"/>
</dbReference>
<accession>A0ABV7Y9T1</accession>
<proteinExistence type="predicted"/>
<keyword evidence="1" id="KW-0472">Membrane</keyword>
<dbReference type="GO" id="GO:0016740">
    <property type="term" value="F:transferase activity"/>
    <property type="evidence" value="ECO:0007669"/>
    <property type="project" value="UniProtKB-KW"/>
</dbReference>
<evidence type="ECO:0000313" key="3">
    <source>
        <dbReference type="Proteomes" id="UP001595699"/>
    </source>
</evidence>
<dbReference type="Proteomes" id="UP001595699">
    <property type="component" value="Unassembled WGS sequence"/>
</dbReference>
<evidence type="ECO:0000256" key="1">
    <source>
        <dbReference type="SAM" id="Phobius"/>
    </source>
</evidence>
<comment type="caution">
    <text evidence="2">The sequence shown here is derived from an EMBL/GenBank/DDBJ whole genome shotgun (WGS) entry which is preliminary data.</text>
</comment>
<name>A0ABV7Y9T1_9ACTN</name>
<feature type="transmembrane region" description="Helical" evidence="1">
    <location>
        <begin position="222"/>
        <end position="243"/>
    </location>
</feature>
<dbReference type="InterPro" id="IPR040632">
    <property type="entry name" value="Sulfotransfer_4"/>
</dbReference>
<dbReference type="EC" id="2.8.2.-" evidence="2"/>